<keyword evidence="7" id="KW-1185">Reference proteome</keyword>
<evidence type="ECO:0000313" key="6">
    <source>
        <dbReference type="EMBL" id="MTW10443.1"/>
    </source>
</evidence>
<dbReference type="Gene3D" id="3.50.50.60">
    <property type="entry name" value="FAD/NAD(P)-binding domain"/>
    <property type="match status" value="2"/>
</dbReference>
<dbReference type="GO" id="GO:0050660">
    <property type="term" value="F:flavin adenine dinucleotide binding"/>
    <property type="evidence" value="ECO:0007669"/>
    <property type="project" value="InterPro"/>
</dbReference>
<dbReference type="RefSeq" id="WP_155453374.1">
    <property type="nucleotide sequence ID" value="NZ_WNKX01000004.1"/>
</dbReference>
<keyword evidence="2" id="KW-0285">Flavoprotein</keyword>
<dbReference type="Proteomes" id="UP000472320">
    <property type="component" value="Unassembled WGS sequence"/>
</dbReference>
<accession>A0A6L6QFL9</accession>
<evidence type="ECO:0000256" key="3">
    <source>
        <dbReference type="ARBA" id="ARBA00022827"/>
    </source>
</evidence>
<dbReference type="EMBL" id="WNKX01000004">
    <property type="protein sequence ID" value="MTW10443.1"/>
    <property type="molecule type" value="Genomic_DNA"/>
</dbReference>
<dbReference type="AlphaFoldDB" id="A0A6L6QFL9"/>
<comment type="similarity">
    <text evidence="1">Belongs to the GMC oxidoreductase family.</text>
</comment>
<dbReference type="InterPro" id="IPR036188">
    <property type="entry name" value="FAD/NAD-bd_sf"/>
</dbReference>
<evidence type="ECO:0000313" key="7">
    <source>
        <dbReference type="Proteomes" id="UP000472320"/>
    </source>
</evidence>
<comment type="caution">
    <text evidence="6">The sequence shown here is derived from an EMBL/GenBank/DDBJ whole genome shotgun (WGS) entry which is preliminary data.</text>
</comment>
<dbReference type="PANTHER" id="PTHR46056:SF12">
    <property type="entry name" value="LONG-CHAIN-ALCOHOL OXIDASE"/>
    <property type="match status" value="1"/>
</dbReference>
<sequence length="439" mass="46002">MTSRPADLPTLSHYDAIVVGSGPGGASVAHALARQGQRVLVLEQGSAAPLRGTLAQMAGIGAIPGKGAFFHRDASLLVRGIATGGSSALNFATASPPPLERFAALGIDLAPALASCRSELPIGQLPDQLMGPMAQRIMQAAHAEGLPWQKLDKMIRPAICRTGCWRCVYGCPYGAKWTARDLLDEARLRGAHILDRAQAGRMLIEHGRATGVEYLRGGVAHTVRAGVLVLAGGGIGSPRLLHASGLAPRSLPFFSDPVVAVMGAVDDIDGGAEVPMAAGMALPEDGLSFSDLTLPAPMYQAFALQVGRIDRLFAHRRTLSIMVKIRDQAGGGIGPRWVDKTLQQPDRERFKRGTALARRILAQAGARHVFQSWHFAAHPGGALAVGGGGPAAVDSNLRTSTPGLYVCDASVLPAPWGLPPTLTLLALGKRLGQHLQRAA</sequence>
<name>A0A6L6QFL9_9BURK</name>
<dbReference type="InterPro" id="IPR000172">
    <property type="entry name" value="GMC_OxRdtase_N"/>
</dbReference>
<dbReference type="PROSITE" id="PS51379">
    <property type="entry name" value="4FE4S_FER_2"/>
    <property type="match status" value="1"/>
</dbReference>
<dbReference type="PRINTS" id="PR00368">
    <property type="entry name" value="FADPNR"/>
</dbReference>
<evidence type="ECO:0000256" key="2">
    <source>
        <dbReference type="ARBA" id="ARBA00022630"/>
    </source>
</evidence>
<gene>
    <name evidence="6" type="ORF">GM658_07485</name>
</gene>
<dbReference type="GO" id="GO:0016614">
    <property type="term" value="F:oxidoreductase activity, acting on CH-OH group of donors"/>
    <property type="evidence" value="ECO:0007669"/>
    <property type="project" value="InterPro"/>
</dbReference>
<feature type="domain" description="4Fe-4S ferredoxin-type" evidence="5">
    <location>
        <begin position="151"/>
        <end position="181"/>
    </location>
</feature>
<protein>
    <submittedName>
        <fullName evidence="6">FAD-binding protein</fullName>
    </submittedName>
</protein>
<evidence type="ECO:0000256" key="4">
    <source>
        <dbReference type="ARBA" id="ARBA00023002"/>
    </source>
</evidence>
<dbReference type="Pfam" id="PF00732">
    <property type="entry name" value="GMC_oxred_N"/>
    <property type="match status" value="1"/>
</dbReference>
<dbReference type="Pfam" id="PF05199">
    <property type="entry name" value="GMC_oxred_C"/>
    <property type="match status" value="1"/>
</dbReference>
<dbReference type="SUPFAM" id="SSF51905">
    <property type="entry name" value="FAD/NAD(P)-binding domain"/>
    <property type="match status" value="1"/>
</dbReference>
<dbReference type="InterPro" id="IPR007867">
    <property type="entry name" value="GMC_OxRtase_C"/>
</dbReference>
<evidence type="ECO:0000259" key="5">
    <source>
        <dbReference type="PROSITE" id="PS51379"/>
    </source>
</evidence>
<keyword evidence="3" id="KW-0274">FAD</keyword>
<organism evidence="6 7">
    <name type="scientific">Massilia eburnea</name>
    <dbReference type="NCBI Taxonomy" id="1776165"/>
    <lineage>
        <taxon>Bacteria</taxon>
        <taxon>Pseudomonadati</taxon>
        <taxon>Pseudomonadota</taxon>
        <taxon>Betaproteobacteria</taxon>
        <taxon>Burkholderiales</taxon>
        <taxon>Oxalobacteraceae</taxon>
        <taxon>Telluria group</taxon>
        <taxon>Massilia</taxon>
    </lineage>
</organism>
<reference evidence="6 7" key="1">
    <citation type="submission" date="2019-11" db="EMBL/GenBank/DDBJ databases">
        <title>Type strains purchased from KCTC, JCM and DSMZ.</title>
        <authorList>
            <person name="Lu H."/>
        </authorList>
    </citation>
    <scope>NUCLEOTIDE SEQUENCE [LARGE SCALE GENOMIC DNA]</scope>
    <source>
        <strain evidence="6 7">JCM 31587</strain>
    </source>
</reference>
<keyword evidence="4" id="KW-0560">Oxidoreductase</keyword>
<proteinExistence type="inferred from homology"/>
<evidence type="ECO:0000256" key="1">
    <source>
        <dbReference type="ARBA" id="ARBA00010790"/>
    </source>
</evidence>
<dbReference type="OrthoDB" id="9800167at2"/>
<dbReference type="InterPro" id="IPR017896">
    <property type="entry name" value="4Fe4S_Fe-S-bd"/>
</dbReference>
<dbReference type="PANTHER" id="PTHR46056">
    <property type="entry name" value="LONG-CHAIN-ALCOHOL OXIDASE"/>
    <property type="match status" value="1"/>
</dbReference>